<organism evidence="1 2">
    <name type="scientific">Streptomyces xiamenensis</name>
    <dbReference type="NCBI Taxonomy" id="408015"/>
    <lineage>
        <taxon>Bacteria</taxon>
        <taxon>Bacillati</taxon>
        <taxon>Actinomycetota</taxon>
        <taxon>Actinomycetes</taxon>
        <taxon>Kitasatosporales</taxon>
        <taxon>Streptomycetaceae</taxon>
        <taxon>Streptomyces</taxon>
    </lineage>
</organism>
<dbReference type="HOGENOM" id="CLU_2959108_0_0_11"/>
<protein>
    <submittedName>
        <fullName evidence="1">Uncharacterized protein</fullName>
    </submittedName>
</protein>
<keyword evidence="2" id="KW-1185">Reference proteome</keyword>
<evidence type="ECO:0000313" key="2">
    <source>
        <dbReference type="Proteomes" id="UP000034034"/>
    </source>
</evidence>
<gene>
    <name evidence="1" type="ORF">SXIM_00050</name>
</gene>
<dbReference type="KEGG" id="sxi:SXIM_00050"/>
<proteinExistence type="predicted"/>
<evidence type="ECO:0000313" key="1">
    <source>
        <dbReference type="EMBL" id="AKG41389.1"/>
    </source>
</evidence>
<dbReference type="EMBL" id="CP009922">
    <property type="protein sequence ID" value="AKG41389.1"/>
    <property type="molecule type" value="Genomic_DNA"/>
</dbReference>
<dbReference type="AlphaFoldDB" id="A0A0F7FNC4"/>
<dbReference type="Proteomes" id="UP000034034">
    <property type="component" value="Chromosome"/>
</dbReference>
<name>A0A0F7FNC4_9ACTN</name>
<dbReference type="PATRIC" id="fig|408015.6.peg.13"/>
<accession>A0A0F7FNC4</accession>
<reference evidence="1" key="1">
    <citation type="submission" date="2019-08" db="EMBL/GenBank/DDBJ databases">
        <title>Complete genome sequence of a mangrove-derived Streptomyces xiamenensis.</title>
        <authorList>
            <person name="Xu J."/>
        </authorList>
    </citation>
    <scope>NUCLEOTIDE SEQUENCE</scope>
    <source>
        <strain evidence="1">318</strain>
    </source>
</reference>
<sequence length="59" mass="6491">MQAALSITGVAVDGFGEACGVMRSWLRDVELTACRVIHADRVPSIREAEGSFRDAWKRV</sequence>
<dbReference type="RefSeq" id="WP_046722550.1">
    <property type="nucleotide sequence ID" value="NZ_CP009922.3"/>
</dbReference>